<reference evidence="1 2" key="1">
    <citation type="submission" date="2018-08" db="EMBL/GenBank/DDBJ databases">
        <title>A genome reference for cultivated species of the human gut microbiota.</title>
        <authorList>
            <person name="Zou Y."/>
            <person name="Xue W."/>
            <person name="Luo G."/>
        </authorList>
    </citation>
    <scope>NUCLEOTIDE SEQUENCE [LARGE SCALE GENOMIC DNA]</scope>
    <source>
        <strain evidence="1 2">AF43-2</strain>
    </source>
</reference>
<proteinExistence type="predicted"/>
<name>A0AA92V5R4_9BACT</name>
<organism evidence="1 2">
    <name type="scientific">Segatella copri</name>
    <dbReference type="NCBI Taxonomy" id="165179"/>
    <lineage>
        <taxon>Bacteria</taxon>
        <taxon>Pseudomonadati</taxon>
        <taxon>Bacteroidota</taxon>
        <taxon>Bacteroidia</taxon>
        <taxon>Bacteroidales</taxon>
        <taxon>Prevotellaceae</taxon>
        <taxon>Segatella</taxon>
    </lineage>
</organism>
<evidence type="ECO:0000313" key="2">
    <source>
        <dbReference type="Proteomes" id="UP000284562"/>
    </source>
</evidence>
<dbReference type="Proteomes" id="UP000284562">
    <property type="component" value="Unassembled WGS sequence"/>
</dbReference>
<gene>
    <name evidence="1" type="ORF">DW064_05940</name>
</gene>
<dbReference type="AlphaFoldDB" id="A0AA92V5R4"/>
<sequence>MIEKNSIKLPLDGVLRLQKILLMVTLELGGIKINAACPGGSQETLIPLSEHGEEKNNGAIMIVIFILKTEN</sequence>
<protein>
    <submittedName>
        <fullName evidence="1">Uncharacterized protein</fullName>
    </submittedName>
</protein>
<comment type="caution">
    <text evidence="1">The sequence shown here is derived from an EMBL/GenBank/DDBJ whole genome shotgun (WGS) entry which is preliminary data.</text>
</comment>
<dbReference type="EMBL" id="QRNN01000016">
    <property type="protein sequence ID" value="RHK48930.1"/>
    <property type="molecule type" value="Genomic_DNA"/>
</dbReference>
<accession>A0AA92V5R4</accession>
<evidence type="ECO:0000313" key="1">
    <source>
        <dbReference type="EMBL" id="RHK48930.1"/>
    </source>
</evidence>